<comment type="caution">
    <text evidence="5">The sequence shown here is derived from an EMBL/GenBank/DDBJ whole genome shotgun (WGS) entry which is preliminary data.</text>
</comment>
<feature type="compositionally biased region" description="Basic and acidic residues" evidence="1">
    <location>
        <begin position="249"/>
        <end position="260"/>
    </location>
</feature>
<dbReference type="InterPro" id="IPR006621">
    <property type="entry name" value="Nose-resist-to-fluoxetine_N"/>
</dbReference>
<dbReference type="Proteomes" id="UP001209878">
    <property type="component" value="Unassembled WGS sequence"/>
</dbReference>
<feature type="transmembrane region" description="Helical" evidence="2">
    <location>
        <begin position="645"/>
        <end position="667"/>
    </location>
</feature>
<dbReference type="EMBL" id="JAODUO010000686">
    <property type="protein sequence ID" value="KAK2176076.1"/>
    <property type="molecule type" value="Genomic_DNA"/>
</dbReference>
<evidence type="ECO:0000256" key="2">
    <source>
        <dbReference type="SAM" id="Phobius"/>
    </source>
</evidence>
<name>A0AAD9KRB2_RIDPI</name>
<feature type="compositionally biased region" description="Basic and acidic residues" evidence="1">
    <location>
        <begin position="222"/>
        <end position="239"/>
    </location>
</feature>
<dbReference type="InterPro" id="IPR002656">
    <property type="entry name" value="Acyl_transf_3_dom"/>
</dbReference>
<evidence type="ECO:0000313" key="5">
    <source>
        <dbReference type="EMBL" id="KAK2176076.1"/>
    </source>
</evidence>
<dbReference type="PANTHER" id="PTHR11161:SF12">
    <property type="entry name" value="ACYLTRANSFERASE 3 DOMAIN-CONTAINING PROTEIN-RELATED"/>
    <property type="match status" value="1"/>
</dbReference>
<dbReference type="GO" id="GO:0016747">
    <property type="term" value="F:acyltransferase activity, transferring groups other than amino-acyl groups"/>
    <property type="evidence" value="ECO:0007669"/>
    <property type="project" value="InterPro"/>
</dbReference>
<feature type="transmembrane region" description="Helical" evidence="2">
    <location>
        <begin position="186"/>
        <end position="209"/>
    </location>
</feature>
<feature type="region of interest" description="Disordered" evidence="1">
    <location>
        <begin position="216"/>
        <end position="262"/>
    </location>
</feature>
<evidence type="ECO:0000256" key="3">
    <source>
        <dbReference type="SAM" id="SignalP"/>
    </source>
</evidence>
<accession>A0AAD9KRB2</accession>
<evidence type="ECO:0000313" key="6">
    <source>
        <dbReference type="Proteomes" id="UP001209878"/>
    </source>
</evidence>
<evidence type="ECO:0000256" key="1">
    <source>
        <dbReference type="SAM" id="MobiDB-lite"/>
    </source>
</evidence>
<dbReference type="AlphaFoldDB" id="A0AAD9KRB2"/>
<feature type="transmembrane region" description="Helical" evidence="2">
    <location>
        <begin position="580"/>
        <end position="599"/>
    </location>
</feature>
<feature type="transmembrane region" description="Helical" evidence="2">
    <location>
        <begin position="471"/>
        <end position="491"/>
    </location>
</feature>
<keyword evidence="2" id="KW-0472">Membrane</keyword>
<feature type="chain" id="PRO_5042162648" description="Nose resistant-to-fluoxetine protein N-terminal domain-containing protein" evidence="3">
    <location>
        <begin position="18"/>
        <end position="684"/>
    </location>
</feature>
<dbReference type="Pfam" id="PF20146">
    <property type="entry name" value="NRF"/>
    <property type="match status" value="1"/>
</dbReference>
<gene>
    <name evidence="5" type="ORF">NP493_688g01025</name>
</gene>
<evidence type="ECO:0000259" key="4">
    <source>
        <dbReference type="SMART" id="SM00703"/>
    </source>
</evidence>
<feature type="transmembrane region" description="Helical" evidence="2">
    <location>
        <begin position="411"/>
        <end position="431"/>
    </location>
</feature>
<protein>
    <recommendedName>
        <fullName evidence="4">Nose resistant-to-fluoxetine protein N-terminal domain-containing protein</fullName>
    </recommendedName>
</protein>
<dbReference type="InterPro" id="IPR052728">
    <property type="entry name" value="O2_lipid_transport_reg"/>
</dbReference>
<keyword evidence="3" id="KW-0732">Signal</keyword>
<feature type="transmembrane region" description="Helical" evidence="2">
    <location>
        <begin position="320"/>
        <end position="345"/>
    </location>
</feature>
<dbReference type="Pfam" id="PF01757">
    <property type="entry name" value="Acyl_transf_3"/>
    <property type="match status" value="1"/>
</dbReference>
<reference evidence="5" key="1">
    <citation type="journal article" date="2023" name="Mol. Biol. Evol.">
        <title>Third-Generation Sequencing Reveals the Adaptive Role of the Epigenome in Three Deep-Sea Polychaetes.</title>
        <authorList>
            <person name="Perez M."/>
            <person name="Aroh O."/>
            <person name="Sun Y."/>
            <person name="Lan Y."/>
            <person name="Juniper S.K."/>
            <person name="Young C.R."/>
            <person name="Angers B."/>
            <person name="Qian P.Y."/>
        </authorList>
    </citation>
    <scope>NUCLEOTIDE SEQUENCE</scope>
    <source>
        <strain evidence="5">R07B-5</strain>
    </source>
</reference>
<feature type="transmembrane region" description="Helical" evidence="2">
    <location>
        <begin position="365"/>
        <end position="391"/>
    </location>
</feature>
<sequence>MLLRSAIVLLLLGVCHGGRKISIASILERKMPGLLAQGLEAFPGPLGGRSPLTNDTVSGTCHSDVVKYAVASQIGLRWALKMLDSDGQMQSGVINGNHHWIGEYEQCESVKATGSSIIDTATHDFDGRYCRAFYSADFTTFSVAVCVPSTCNQRDIQILLSYGNESLPVNLVQCSLKRHFWGDVRAMTATGVLLFFGGLILVATCADLYKSRKKQPQAPSSVKDETQGTHISDELHDGEDTGTVPTDPDVSHPRTDEDVNNHSSLPMVSIQRHVAAPPCDEPTSAAWRTVRAFSLYQNISRIISARHTPGSYTCLHGLRVILAAWIVLGHSFVVGVTAPLNPINLPAENPLRYFKLVSKFQDQVLVTYSLAVDGFFVLSAALVTVSFSKHLSRQGGKVRLLQMVRYYVHRYLRLTPAYAVVIMLTVGYYRYITVGPVGPETDMATPCLTQWWSVLLYIDNMVEYYRKCVGWTWYLTIDFQFYVIAPLFIWLLFRFHLTIMQWVTLVYIQPWARFGPYAIGIALGMIMYRTNCRVHLSKAAVAVGWVIAGVFWLAAVYGQFRLPSWPSAAYPAYMTTCRDVFALSVAWMVFACCTGYGGFVNRFLSWNFFIPLSRLTYTLYLIHPLIIYSYTYGLMQLIYVQYSTMVMLFVAYWVLGNLAAVALSVSFELPFIELEKVIFSGKRV</sequence>
<feature type="signal peptide" evidence="3">
    <location>
        <begin position="1"/>
        <end position="17"/>
    </location>
</feature>
<organism evidence="5 6">
    <name type="scientific">Ridgeia piscesae</name>
    <name type="common">Tubeworm</name>
    <dbReference type="NCBI Taxonomy" id="27915"/>
    <lineage>
        <taxon>Eukaryota</taxon>
        <taxon>Metazoa</taxon>
        <taxon>Spiralia</taxon>
        <taxon>Lophotrochozoa</taxon>
        <taxon>Annelida</taxon>
        <taxon>Polychaeta</taxon>
        <taxon>Sedentaria</taxon>
        <taxon>Canalipalpata</taxon>
        <taxon>Sabellida</taxon>
        <taxon>Siboglinidae</taxon>
        <taxon>Ridgeia</taxon>
    </lineage>
</organism>
<dbReference type="SMART" id="SM00703">
    <property type="entry name" value="NRF"/>
    <property type="match status" value="1"/>
</dbReference>
<keyword evidence="2" id="KW-1133">Transmembrane helix</keyword>
<dbReference type="PANTHER" id="PTHR11161">
    <property type="entry name" value="O-ACYLTRANSFERASE"/>
    <property type="match status" value="1"/>
</dbReference>
<keyword evidence="2" id="KW-0812">Transmembrane</keyword>
<keyword evidence="6" id="KW-1185">Reference proteome</keyword>
<feature type="transmembrane region" description="Helical" evidence="2">
    <location>
        <begin position="540"/>
        <end position="560"/>
    </location>
</feature>
<proteinExistence type="predicted"/>
<feature type="domain" description="Nose resistant-to-fluoxetine protein N-terminal" evidence="4">
    <location>
        <begin position="58"/>
        <end position="176"/>
    </location>
</feature>
<feature type="transmembrane region" description="Helical" evidence="2">
    <location>
        <begin position="619"/>
        <end position="639"/>
    </location>
</feature>